<sequence length="141" mass="15136">MIIASRRVEITQATLDQWTGRSFAWGSADCARIARDHLKAMGRKVRIGARGGYKTALGARRVLQRMGHADLAAALDAQLLPRIPLSMAMEGDIIAGEGVEAFHALGIYLGNQAVLGFQDGKAGPLRLEAGADLICWQVVPQ</sequence>
<evidence type="ECO:0000313" key="3">
    <source>
        <dbReference type="Proteomes" id="UP000590524"/>
    </source>
</evidence>
<accession>A0A7W6LRN6</accession>
<keyword evidence="3" id="KW-1185">Reference proteome</keyword>
<gene>
    <name evidence="2" type="ORF">GGQ90_002925</name>
</gene>
<feature type="domain" description="DUF6950" evidence="1">
    <location>
        <begin position="12"/>
        <end position="120"/>
    </location>
</feature>
<evidence type="ECO:0000313" key="2">
    <source>
        <dbReference type="EMBL" id="MBB4149136.1"/>
    </source>
</evidence>
<organism evidence="2 3">
    <name type="scientific">Sphingobium scionense</name>
    <dbReference type="NCBI Taxonomy" id="1404341"/>
    <lineage>
        <taxon>Bacteria</taxon>
        <taxon>Pseudomonadati</taxon>
        <taxon>Pseudomonadota</taxon>
        <taxon>Alphaproteobacteria</taxon>
        <taxon>Sphingomonadales</taxon>
        <taxon>Sphingomonadaceae</taxon>
        <taxon>Sphingobium</taxon>
    </lineage>
</organism>
<dbReference type="Proteomes" id="UP000590524">
    <property type="component" value="Unassembled WGS sequence"/>
</dbReference>
<dbReference type="InterPro" id="IPR053802">
    <property type="entry name" value="DUF6950"/>
</dbReference>
<dbReference type="EMBL" id="JACIEU010000011">
    <property type="protein sequence ID" value="MBB4149136.1"/>
    <property type="molecule type" value="Genomic_DNA"/>
</dbReference>
<evidence type="ECO:0000259" key="1">
    <source>
        <dbReference type="Pfam" id="PF22262"/>
    </source>
</evidence>
<dbReference type="Pfam" id="PF22262">
    <property type="entry name" value="DUF6950"/>
    <property type="match status" value="1"/>
</dbReference>
<comment type="caution">
    <text evidence="2">The sequence shown here is derived from an EMBL/GenBank/DDBJ whole genome shotgun (WGS) entry which is preliminary data.</text>
</comment>
<dbReference type="AlphaFoldDB" id="A0A7W6LRN6"/>
<dbReference type="RefSeq" id="WP_188082776.1">
    <property type="nucleotide sequence ID" value="NZ_JACIEU010000011.1"/>
</dbReference>
<reference evidence="2 3" key="1">
    <citation type="submission" date="2020-08" db="EMBL/GenBank/DDBJ databases">
        <title>Genomic Encyclopedia of Type Strains, Phase IV (KMG-IV): sequencing the most valuable type-strain genomes for metagenomic binning, comparative biology and taxonomic classification.</title>
        <authorList>
            <person name="Goeker M."/>
        </authorList>
    </citation>
    <scope>NUCLEOTIDE SEQUENCE [LARGE SCALE GENOMIC DNA]</scope>
    <source>
        <strain evidence="2 3">DSM 19371</strain>
    </source>
</reference>
<protein>
    <recommendedName>
        <fullName evidence="1">DUF6950 domain-containing protein</fullName>
    </recommendedName>
</protein>
<name>A0A7W6LRN6_9SPHN</name>
<proteinExistence type="predicted"/>